<evidence type="ECO:0000256" key="8">
    <source>
        <dbReference type="ARBA" id="ARBA00022840"/>
    </source>
</evidence>
<evidence type="ECO:0000256" key="14">
    <source>
        <dbReference type="SAM" id="SignalP"/>
    </source>
</evidence>
<dbReference type="FunFam" id="3.30.200.20:FF:000178">
    <property type="entry name" value="serine/threonine-protein kinase PBS1-like"/>
    <property type="match status" value="1"/>
</dbReference>
<keyword evidence="11 16" id="KW-0675">Receptor</keyword>
<dbReference type="SUPFAM" id="SSF56112">
    <property type="entry name" value="Protein kinase-like (PK-like)"/>
    <property type="match status" value="2"/>
</dbReference>
<feature type="domain" description="Protein kinase" evidence="15">
    <location>
        <begin position="1277"/>
        <end position="1553"/>
    </location>
</feature>
<dbReference type="InterPro" id="IPR008271">
    <property type="entry name" value="Ser/Thr_kinase_AS"/>
</dbReference>
<keyword evidence="2" id="KW-0723">Serine/threonine-protein kinase</keyword>
<organism evidence="16 17">
    <name type="scientific">Dichanthelium oligosanthes</name>
    <dbReference type="NCBI Taxonomy" id="888268"/>
    <lineage>
        <taxon>Eukaryota</taxon>
        <taxon>Viridiplantae</taxon>
        <taxon>Streptophyta</taxon>
        <taxon>Embryophyta</taxon>
        <taxon>Tracheophyta</taxon>
        <taxon>Spermatophyta</taxon>
        <taxon>Magnoliopsida</taxon>
        <taxon>Liliopsida</taxon>
        <taxon>Poales</taxon>
        <taxon>Poaceae</taxon>
        <taxon>PACMAD clade</taxon>
        <taxon>Panicoideae</taxon>
        <taxon>Panicodae</taxon>
        <taxon>Paniceae</taxon>
        <taxon>Dichantheliinae</taxon>
        <taxon>Dichanthelium</taxon>
    </lineage>
</organism>
<feature type="transmembrane region" description="Helical" evidence="13">
    <location>
        <begin position="1227"/>
        <end position="1249"/>
    </location>
</feature>
<dbReference type="PANTHER" id="PTHR45631:SF158">
    <property type="entry name" value="PROTEIN KINASE DOMAIN-CONTAINING PROTEIN"/>
    <property type="match status" value="1"/>
</dbReference>
<dbReference type="InterPro" id="IPR024788">
    <property type="entry name" value="Malectin-like_Carb-bd_dom"/>
</dbReference>
<gene>
    <name evidence="16" type="ORF">BAE44_0024893</name>
</gene>
<evidence type="ECO:0000313" key="17">
    <source>
        <dbReference type="Proteomes" id="UP000095767"/>
    </source>
</evidence>
<dbReference type="GO" id="GO:0005524">
    <property type="term" value="F:ATP binding"/>
    <property type="evidence" value="ECO:0007669"/>
    <property type="project" value="UniProtKB-UniRule"/>
</dbReference>
<dbReference type="PROSITE" id="PS50011">
    <property type="entry name" value="PROTEIN_KINASE_DOM"/>
    <property type="match status" value="1"/>
</dbReference>
<dbReference type="CDD" id="cd14066">
    <property type="entry name" value="STKc_IRAK"/>
    <property type="match status" value="1"/>
</dbReference>
<dbReference type="SUPFAM" id="SSF52058">
    <property type="entry name" value="L domain-like"/>
    <property type="match status" value="1"/>
</dbReference>
<evidence type="ECO:0000256" key="13">
    <source>
        <dbReference type="SAM" id="Phobius"/>
    </source>
</evidence>
<dbReference type="InterPro" id="IPR011009">
    <property type="entry name" value="Kinase-like_dom_sf"/>
</dbReference>
<dbReference type="InterPro" id="IPR001245">
    <property type="entry name" value="Ser-Thr/Tyr_kinase_cat_dom"/>
</dbReference>
<evidence type="ECO:0000256" key="10">
    <source>
        <dbReference type="ARBA" id="ARBA00023136"/>
    </source>
</evidence>
<dbReference type="Pfam" id="PF12819">
    <property type="entry name" value="Malectin_like"/>
    <property type="match status" value="3"/>
</dbReference>
<dbReference type="InterPro" id="IPR032675">
    <property type="entry name" value="LRR_dom_sf"/>
</dbReference>
<evidence type="ECO:0000313" key="16">
    <source>
        <dbReference type="EMBL" id="OEL14088.1"/>
    </source>
</evidence>
<dbReference type="Gene3D" id="3.80.10.10">
    <property type="entry name" value="Ribonuclease Inhibitor"/>
    <property type="match status" value="2"/>
</dbReference>
<proteinExistence type="predicted"/>
<dbReference type="EMBL" id="LWDX02071250">
    <property type="protein sequence ID" value="OEL14088.1"/>
    <property type="molecule type" value="Genomic_DNA"/>
</dbReference>
<keyword evidence="17" id="KW-1185">Reference proteome</keyword>
<dbReference type="SMART" id="SM00220">
    <property type="entry name" value="S_TKc"/>
    <property type="match status" value="1"/>
</dbReference>
<feature type="transmembrane region" description="Helical" evidence="13">
    <location>
        <begin position="512"/>
        <end position="533"/>
    </location>
</feature>
<keyword evidence="5 13" id="KW-0812">Transmembrane</keyword>
<dbReference type="InterPro" id="IPR000719">
    <property type="entry name" value="Prot_kinase_dom"/>
</dbReference>
<keyword evidence="4" id="KW-0808">Transferase</keyword>
<keyword evidence="3" id="KW-0597">Phosphoprotein</keyword>
<dbReference type="PROSITE" id="PS00108">
    <property type="entry name" value="PROTEIN_KINASE_ST"/>
    <property type="match status" value="1"/>
</dbReference>
<evidence type="ECO:0000256" key="11">
    <source>
        <dbReference type="ARBA" id="ARBA00023170"/>
    </source>
</evidence>
<sequence>MAASTAVLLLVLVWLLVASPELLTVIHGQLDAPGFITIDCGLAADGPYSDPSTRGLRYVPDTGFTDAGLSAVVRPPYDDPDMAHRHLTVRYFPSGADTGARSCYTLRPVTPGGRYLVRASFHYGKKLARFKDDSNGQISKGLGTPFIFGLDLRPLRATMYPEATANQSLLLLSLSRPSATFGFNRYQFCQLVIQCSGERDRQIPYQSDGTLCKQQTLTLNMFLQRSFILQQHSAAVNFFSLTSIWFLENNRYPYDPYDRLWQRYGDVAAWTNITTSNDVDVSNISSFVKPSVILSSAVTPVNGTTRIDFLWTSDPALDNGSSTYLVFLYFAELQRVPSNALRQFDVLVDNATGNGSQGFTPKYISAEVVKRTVQGSGQHAVLLVATPEATLPPILNAFEIYSVKPMTELATNDADAKAIMTIRTNYALKKNWMGDPCALKAFAWDGLNCSFTSSGPPWITALNLSSTGLTGGVNSSFGDLNSLQYLTDNNANLCDIGASTCELEKKKSNRTLVIATVVPAVVVTLLFVAAFLIHHIMRNRKNTWMANNSRLSSLRDRSDIFENRKFTYKELKHMTANFREEIGRGGFGAVFIGYLENGSPVAVKMRSKTSSQGDKEFLAEADVPFTNDSLTPAPTSPATPLMARVLHSAPARPGFISIDCGIAANRTYLDQSSGGLRYVSDAAFTDAGLNAVVNPPYNRPDLAEGYRTVRYFPGAAGTRSCYTFRPILPGARYLFRVSFCYGNYDGLNKLPAFDLHLGVNRWATVNVTNAGDRYILEAVTESPADFLQMCLVNTGLGTPFISSLILRPLGSVMYPEATVNQSLILLSLPRPSATYVFNRFQFSRTASQLFRYPIDPYDRLWQRYGDVPAWTSITTSAAVDVSNISSFDKPSVILQSAATPVNGTRLDFTWSSDATLNNDNSTYLLLLYFAELQRLPSNALRQFDILVDGATWNGSQHYAPKYLSAGVVKRMVQGSGQHTVSLVATKGATFPPILNGLEIYTVQPGTEITTNDADECTSSALNDLGVKKHKLRLTFHFFHMAAKAMMTIRTTYSLKKNWMGDPCSPKAFAWDGLNCTFPSSGPAWITALRLSSSGLNGAVDSSFGDLKSLQYLLSPQYYHVQPLIFLTETLSSTTFTFYIGIFIRSISYSRDLSNNSLSGPVPDFLAHMPSLAFIDLSINRLSGSVPAVLQEKRQNGSLVLRIGNNTDLCDNVASICQPENKKNNKTVVIATVVPVIAVVTLLFVAGFFIQHRMRKKTRVNVFENRQFTYKELKHMTANFREEIGRGGFGAVFIGYLENGSPIAIKMRSKSSSQGDKQFLAEAQYLSRVHHRNLVSLVGYCEDKKHLALVYEYMQGGSLESRLRGEASAATPLTWHQRLKIALDSAQGLEYLHKSCQPPLIHRDVKTQNILLSDDLKAKIADFGLMKAFADEFRTHVTTQPAGTLGYLDPEYYNTSQLSEKSDVYSFGVVLLELITGQPPAVPISDTESIHIAQWVRQKLSEGSIESITDPRMGGDYDVNSVWKVAEIALQCKEEPSRTRPAMTDVVVELKECLELELSRAMSYCSSVPSSAINLSATSADLHSEAQASDYPRQYDELELQQVGVASETHAGPAPR</sequence>
<dbReference type="Pfam" id="PF07714">
    <property type="entry name" value="PK_Tyr_Ser-Thr"/>
    <property type="match status" value="1"/>
</dbReference>
<dbReference type="PROSITE" id="PS00107">
    <property type="entry name" value="PROTEIN_KINASE_ATP"/>
    <property type="match status" value="1"/>
</dbReference>
<dbReference type="PANTHER" id="PTHR45631">
    <property type="entry name" value="OS07G0107800 PROTEIN-RELATED"/>
    <property type="match status" value="1"/>
</dbReference>
<keyword evidence="14" id="KW-0732">Signal</keyword>
<dbReference type="Gene3D" id="1.10.510.10">
    <property type="entry name" value="Transferase(Phosphotransferase) domain 1"/>
    <property type="match status" value="1"/>
</dbReference>
<keyword evidence="7 16" id="KW-0418">Kinase</keyword>
<feature type="chain" id="PRO_5009187150" evidence="14">
    <location>
        <begin position="19"/>
        <end position="1615"/>
    </location>
</feature>
<reference evidence="16 17" key="1">
    <citation type="submission" date="2016-09" db="EMBL/GenBank/DDBJ databases">
        <title>The draft genome of Dichanthelium oligosanthes: A C3 panicoid grass species.</title>
        <authorList>
            <person name="Studer A.J."/>
            <person name="Schnable J.C."/>
            <person name="Brutnell T.P."/>
        </authorList>
    </citation>
    <scope>NUCLEOTIDE SEQUENCE [LARGE SCALE GENOMIC DNA]</scope>
    <source>
        <strain evidence="17">cv. Kellogg 1175</strain>
        <tissue evidence="16">Leaf</tissue>
    </source>
</reference>
<dbReference type="FunFam" id="1.10.510.10:FF:000146">
    <property type="entry name" value="LRR receptor-like serine/threonine-protein kinase IOS1"/>
    <property type="match status" value="1"/>
</dbReference>
<evidence type="ECO:0000256" key="12">
    <source>
        <dbReference type="PROSITE-ProRule" id="PRU10141"/>
    </source>
</evidence>
<evidence type="ECO:0000256" key="7">
    <source>
        <dbReference type="ARBA" id="ARBA00022777"/>
    </source>
</evidence>
<evidence type="ECO:0000256" key="9">
    <source>
        <dbReference type="ARBA" id="ARBA00022989"/>
    </source>
</evidence>
<dbReference type="InterPro" id="IPR017441">
    <property type="entry name" value="Protein_kinase_ATP_BS"/>
</dbReference>
<evidence type="ECO:0000256" key="3">
    <source>
        <dbReference type="ARBA" id="ARBA00022553"/>
    </source>
</evidence>
<keyword evidence="8 12" id="KW-0067">ATP-binding</keyword>
<dbReference type="GO" id="GO:0005886">
    <property type="term" value="C:plasma membrane"/>
    <property type="evidence" value="ECO:0007669"/>
    <property type="project" value="UniProtKB-SubCell"/>
</dbReference>
<evidence type="ECO:0000256" key="5">
    <source>
        <dbReference type="ARBA" id="ARBA00022692"/>
    </source>
</evidence>
<evidence type="ECO:0000259" key="15">
    <source>
        <dbReference type="PROSITE" id="PS50011"/>
    </source>
</evidence>
<name>A0A1E5UMP7_9POAL</name>
<evidence type="ECO:0000256" key="6">
    <source>
        <dbReference type="ARBA" id="ARBA00022741"/>
    </source>
</evidence>
<protein>
    <submittedName>
        <fullName evidence="16">Putative LRR receptor-like serine/threonine-protein kinase</fullName>
    </submittedName>
</protein>
<feature type="binding site" evidence="12">
    <location>
        <position position="1305"/>
    </location>
    <ligand>
        <name>ATP</name>
        <dbReference type="ChEBI" id="CHEBI:30616"/>
    </ligand>
</feature>
<comment type="caution">
    <text evidence="16">The sequence shown here is derived from an EMBL/GenBank/DDBJ whole genome shotgun (WGS) entry which is preliminary data.</text>
</comment>
<feature type="signal peptide" evidence="14">
    <location>
        <begin position="1"/>
        <end position="18"/>
    </location>
</feature>
<accession>A0A1E5UMP7</accession>
<dbReference type="STRING" id="888268.A0A1E5UMP7"/>
<evidence type="ECO:0000256" key="2">
    <source>
        <dbReference type="ARBA" id="ARBA00022527"/>
    </source>
</evidence>
<keyword evidence="10 13" id="KW-0472">Membrane</keyword>
<keyword evidence="9 13" id="KW-1133">Transmembrane helix</keyword>
<dbReference type="GO" id="GO:0004674">
    <property type="term" value="F:protein serine/threonine kinase activity"/>
    <property type="evidence" value="ECO:0007669"/>
    <property type="project" value="UniProtKB-KW"/>
</dbReference>
<comment type="subcellular location">
    <subcellularLocation>
        <location evidence="1">Cell membrane</location>
        <topology evidence="1">Single-pass membrane protein</topology>
    </subcellularLocation>
</comment>
<evidence type="ECO:0000256" key="4">
    <source>
        <dbReference type="ARBA" id="ARBA00022679"/>
    </source>
</evidence>
<keyword evidence="6 12" id="KW-0547">Nucleotide-binding</keyword>
<dbReference type="Proteomes" id="UP000095767">
    <property type="component" value="Unassembled WGS sequence"/>
</dbReference>
<dbReference type="OrthoDB" id="2017114at2759"/>
<evidence type="ECO:0000256" key="1">
    <source>
        <dbReference type="ARBA" id="ARBA00004162"/>
    </source>
</evidence>
<dbReference type="Gene3D" id="3.30.200.20">
    <property type="entry name" value="Phosphorylase Kinase, domain 1"/>
    <property type="match status" value="2"/>
</dbReference>